<keyword evidence="3" id="KW-1185">Reference proteome</keyword>
<dbReference type="GeneID" id="100207156"/>
<name>A0ABM4BED9_HYDVU</name>
<dbReference type="Pfam" id="PF14643">
    <property type="entry name" value="DUF4455"/>
    <property type="match status" value="1"/>
</dbReference>
<organism evidence="3 4">
    <name type="scientific">Hydra vulgaris</name>
    <name type="common">Hydra</name>
    <name type="synonym">Hydra attenuata</name>
    <dbReference type="NCBI Taxonomy" id="6087"/>
    <lineage>
        <taxon>Eukaryota</taxon>
        <taxon>Metazoa</taxon>
        <taxon>Cnidaria</taxon>
        <taxon>Hydrozoa</taxon>
        <taxon>Hydroidolina</taxon>
        <taxon>Anthoathecata</taxon>
        <taxon>Aplanulata</taxon>
        <taxon>Hydridae</taxon>
        <taxon>Hydra</taxon>
    </lineage>
</organism>
<protein>
    <submittedName>
        <fullName evidence="4">Coiled-coil domain-containing protein 180 isoform X6</fullName>
    </submittedName>
</protein>
<accession>A0ABM4BED9</accession>
<dbReference type="Proteomes" id="UP001652625">
    <property type="component" value="Chromosome 02"/>
</dbReference>
<dbReference type="PANTHER" id="PTHR21444">
    <property type="entry name" value="COILED-COIL DOMAIN-CONTAINING PROTEIN 180"/>
    <property type="match status" value="1"/>
</dbReference>
<feature type="domain" description="DUF4456" evidence="2">
    <location>
        <begin position="1023"/>
        <end position="1224"/>
    </location>
</feature>
<proteinExistence type="predicted"/>
<dbReference type="InterPro" id="IPR027914">
    <property type="entry name" value="DUF4456"/>
</dbReference>
<evidence type="ECO:0000313" key="4">
    <source>
        <dbReference type="RefSeq" id="XP_065647325.1"/>
    </source>
</evidence>
<evidence type="ECO:0000259" key="1">
    <source>
        <dbReference type="Pfam" id="PF14643"/>
    </source>
</evidence>
<gene>
    <name evidence="4" type="primary">LOC100207156</name>
</gene>
<dbReference type="PANTHER" id="PTHR21444:SF14">
    <property type="entry name" value="COILED-COIL DOMAIN-CONTAINING PROTEIN 180"/>
    <property type="match status" value="1"/>
</dbReference>
<feature type="domain" description="DUF4455" evidence="1">
    <location>
        <begin position="73"/>
        <end position="534"/>
    </location>
</feature>
<sequence length="1318" mass="154182">MSHKVLTQTPATQIKSLYLDKKSNTVFGVNENFLNEQQANEQRSQANDIRGLISDLTISEKPEDERGILKKIEESRKERHDDVIEVMNQELAFISLELESHVEDACKSTKSYLDNNTEDIDSFLDQIRDNEKLMKLSMNNLKMLWNLIEKHSVKRSMRINQLGESLENIEINRAKLVTDMLHTCCRKLNGIAYIKPVEVYKLLEDKAMEINMSILQNHKSYTELIGRLLTVDVERENNQKIFWESKVEVWKDTKLSAITEMHKDFMSSESIVNSPIISSYLEKLLYEQESLNVKRLNILDQLREIVPPFCSEAAVYQWSHDITLATQNIDNVQNKYKSMIQQEQQNILCLCEDYVTKTKQELVKEEIVNEANIEELANNIFYPLLWERKALFANQLEKLENCMFDVSAKHKQNLSLLFEYVHGAALIWSNHESGICEKKQRLQQYLDGSRQRHDKENKAKECMLDTILDKMRQDSTNEMLAVSLNQTIELLEFIKKSYYEFHKQQQTICERFPKMYMKELNKYSSEICAYFGVVINEDSDFSEICQKMNQSFENLSGVVEINLSLDNISLVSMQPGINQDLNLAEQQCHLNVQQYIKSFEIPTKVFAELKSWFFTKFMENLKNLKENSKDHALLYMNEKILEIDNELQFRLQLHNPRQNNCKKDIHDVRTAELYAHSARVSEHNTAVVESIALVKRKVQEVLYNPKKQRDLFLSAMDKLEESLSKVAHINEFNQVQVKCIECLNQVSLIISKSISELRTECINILNKSRSANTEFSSSMRLFSEGGNFSYDETVALKKKLAKMVRKMNLSESKVIKKLDLLEQRREGFAKEFAQCFQERFSYHFADVSFVEKTKCSLRGIQLKIKSEMAKCSSQGINLKQKILAFGQQIENFNKNPTVETDLLKVEIHKVLPSLFLSIQERIDYLDYFNKTKETNNNISMVSSQEAKQLSSDYNYSSLSQSIALEKTTNNRDFKLIPYTPSETEVIITECKKIFLTIKDSQEKKIQFDSEVAYLLQTGLDELLLSAELYYRQRAQRPSTRQKDIKETFEECVTLFIQRLKNFREQADKFALSCVQEFQSQVCSFMIYACMLPELFVQSLYSTQKVEFIKGEELIKNSFFKKQDINTNLRREHQTLLRPTLGHPNNETEMRKLCDSELKRQNENLKAIDNYHHSIEGSIKLHVKSFVSRFQDIIVILLKQFDEAVNFEIITAAVKTKTEKELLKENLIKSKHKQSNKDLDVEIMKYFYCDNNDKKLAIPQTTSVHELVTKSRDKIFKKIYEELTIKQHEVDEMCCRLRSDEEMWIKNWNSSVKKINDLY</sequence>
<dbReference type="Pfam" id="PF14644">
    <property type="entry name" value="DUF4456"/>
    <property type="match status" value="1"/>
</dbReference>
<reference evidence="3" key="1">
    <citation type="submission" date="2025-05" db="UniProtKB">
        <authorList>
            <consortium name="RefSeq"/>
        </authorList>
    </citation>
    <scope>NUCLEOTIDE SEQUENCE [LARGE SCALE GENOMIC DNA]</scope>
</reference>
<evidence type="ECO:0000313" key="3">
    <source>
        <dbReference type="Proteomes" id="UP001652625"/>
    </source>
</evidence>
<dbReference type="InterPro" id="IPR028089">
    <property type="entry name" value="DUF4455"/>
</dbReference>
<dbReference type="RefSeq" id="XP_065647325.1">
    <property type="nucleotide sequence ID" value="XM_065791253.1"/>
</dbReference>
<reference evidence="4" key="2">
    <citation type="submission" date="2025-08" db="UniProtKB">
        <authorList>
            <consortium name="RefSeq"/>
        </authorList>
    </citation>
    <scope>IDENTIFICATION</scope>
</reference>
<evidence type="ECO:0000259" key="2">
    <source>
        <dbReference type="Pfam" id="PF14644"/>
    </source>
</evidence>